<reference evidence="2" key="2">
    <citation type="journal article" date="2018" name="ISME J.">
        <title>A dynamic microbial community with high functional redundancy inhabits the cold, oxic subseafloor aquifer.</title>
        <authorList>
            <person name="Tully B.J."/>
            <person name="Wheat C.G."/>
            <person name="Glazer B.T."/>
            <person name="Huber J.A."/>
        </authorList>
    </citation>
    <scope>NUCLEOTIDE SEQUENCE</scope>
    <source>
        <strain evidence="2">NORP83</strain>
    </source>
</reference>
<feature type="domain" description="NAD(P)-binding" evidence="1">
    <location>
        <begin position="4"/>
        <end position="89"/>
    </location>
</feature>
<reference key="1">
    <citation type="submission" date="2017-08" db="EMBL/GenBank/DDBJ databases">
        <title>A dynamic microbial community with high functional redundancy inhabits the cold, oxic subseafloor aquifer.</title>
        <authorList>
            <person name="Tully B.J."/>
            <person name="Wheat C.G."/>
            <person name="Glazer B.T."/>
            <person name="Huber J.A."/>
        </authorList>
    </citation>
    <scope>NUCLEOTIDE SEQUENCE [LARGE SCALE GENOMIC DNA]</scope>
</reference>
<dbReference type="Pfam" id="PF13460">
    <property type="entry name" value="NAD_binding_10"/>
    <property type="match status" value="1"/>
</dbReference>
<protein>
    <recommendedName>
        <fullName evidence="1">NAD(P)-binding domain-containing protein</fullName>
    </recommendedName>
</protein>
<evidence type="ECO:0000259" key="1">
    <source>
        <dbReference type="Pfam" id="PF13460"/>
    </source>
</evidence>
<gene>
    <name evidence="2" type="ORF">COB13_00190</name>
</gene>
<dbReference type="InterPro" id="IPR016040">
    <property type="entry name" value="NAD(P)-bd_dom"/>
</dbReference>
<dbReference type="AlphaFoldDB" id="A0A2A4ZAZ1"/>
<dbReference type="SUPFAM" id="SSF51735">
    <property type="entry name" value="NAD(P)-binding Rossmann-fold domains"/>
    <property type="match status" value="1"/>
</dbReference>
<name>A0A2A4ZAZ1_9PROT</name>
<proteinExistence type="predicted"/>
<dbReference type="InterPro" id="IPR036291">
    <property type="entry name" value="NAD(P)-bd_dom_sf"/>
</dbReference>
<sequence>MSLGTANIVKACEKNAVKRLVFMSGFVRSDGEEFSLLNRIVIKLLRRYYHQSYQDKVIAEAAIQKSTLEWVIVRAVALTQAPLTGQYKAGV</sequence>
<dbReference type="Gene3D" id="3.40.50.720">
    <property type="entry name" value="NAD(P)-binding Rossmann-like Domain"/>
    <property type="match status" value="1"/>
</dbReference>
<organism evidence="2">
    <name type="scientific">OCS116 cluster bacterium</name>
    <dbReference type="NCBI Taxonomy" id="2030921"/>
    <lineage>
        <taxon>Bacteria</taxon>
        <taxon>Pseudomonadati</taxon>
        <taxon>Pseudomonadota</taxon>
        <taxon>Alphaproteobacteria</taxon>
        <taxon>OCS116 cluster</taxon>
    </lineage>
</organism>
<accession>A0A2A4ZAZ1</accession>
<dbReference type="EMBL" id="NVUS01000001">
    <property type="protein sequence ID" value="PCJ03696.1"/>
    <property type="molecule type" value="Genomic_DNA"/>
</dbReference>
<comment type="caution">
    <text evidence="2">The sequence shown here is derived from an EMBL/GenBank/DDBJ whole genome shotgun (WGS) entry which is preliminary data.</text>
</comment>
<evidence type="ECO:0000313" key="2">
    <source>
        <dbReference type="EMBL" id="PCJ03696.1"/>
    </source>
</evidence>